<evidence type="ECO:0000256" key="1">
    <source>
        <dbReference type="SAM" id="Phobius"/>
    </source>
</evidence>
<feature type="transmembrane region" description="Helical" evidence="1">
    <location>
        <begin position="137"/>
        <end position="159"/>
    </location>
</feature>
<protein>
    <recommendedName>
        <fullName evidence="4">Exopolysaccharide biosynthesis protein</fullName>
    </recommendedName>
</protein>
<gene>
    <name evidence="2" type="ORF">FHW16_002842</name>
</gene>
<feature type="transmembrane region" description="Helical" evidence="1">
    <location>
        <begin position="86"/>
        <end position="109"/>
    </location>
</feature>
<keyword evidence="1" id="KW-0472">Membrane</keyword>
<dbReference type="InterPro" id="IPR010331">
    <property type="entry name" value="ExoD"/>
</dbReference>
<comment type="caution">
    <text evidence="2">The sequence shown here is derived from an EMBL/GenBank/DDBJ whole genome shotgun (WGS) entry which is preliminary data.</text>
</comment>
<feature type="transmembrane region" description="Helical" evidence="1">
    <location>
        <begin position="115"/>
        <end position="132"/>
    </location>
</feature>
<name>A0A839ENQ0_9HYPH</name>
<accession>A0A839ENQ0</accession>
<organism evidence="2 3">
    <name type="scientific">Phyllobacterium myrsinacearum</name>
    <dbReference type="NCBI Taxonomy" id="28101"/>
    <lineage>
        <taxon>Bacteria</taxon>
        <taxon>Pseudomonadati</taxon>
        <taxon>Pseudomonadota</taxon>
        <taxon>Alphaproteobacteria</taxon>
        <taxon>Hyphomicrobiales</taxon>
        <taxon>Phyllobacteriaceae</taxon>
        <taxon>Phyllobacterium</taxon>
    </lineage>
</organism>
<evidence type="ECO:0008006" key="4">
    <source>
        <dbReference type="Google" id="ProtNLM"/>
    </source>
</evidence>
<proteinExistence type="predicted"/>
<sequence>MGQTGTSFLILFLALPAITPIPGPFGMVFGTVLALISLQIMAGRQTIWLPGILSRRRLSHSIISNIVRYAAPIIKRAESFMRRDRLAAFTGHSVQMLLGIPIFLLAVIIALPIPFGNLIPVLALIVIAVALMERDGLITLIGLGLSFLAIVATFGLIYAGSSLLAGIRASIFS</sequence>
<keyword evidence="3" id="KW-1185">Reference proteome</keyword>
<dbReference type="PIRSF" id="PIRSF033239">
    <property type="entry name" value="ExoD"/>
    <property type="match status" value="1"/>
</dbReference>
<feature type="transmembrane region" description="Helical" evidence="1">
    <location>
        <begin position="26"/>
        <end position="47"/>
    </location>
</feature>
<keyword evidence="1" id="KW-1133">Transmembrane helix</keyword>
<dbReference type="PANTHER" id="PTHR41795:SF1">
    <property type="entry name" value="EXOPOLYSACCHARIDE SYNTHESIS PROTEIN"/>
    <property type="match status" value="1"/>
</dbReference>
<dbReference type="AlphaFoldDB" id="A0A839ENQ0"/>
<dbReference type="EMBL" id="JACGXN010000003">
    <property type="protein sequence ID" value="MBA8879124.1"/>
    <property type="molecule type" value="Genomic_DNA"/>
</dbReference>
<dbReference type="Pfam" id="PF06055">
    <property type="entry name" value="ExoD"/>
    <property type="match status" value="1"/>
</dbReference>
<dbReference type="RefSeq" id="WP_246711756.1">
    <property type="nucleotide sequence ID" value="NZ_JACGXN010000003.1"/>
</dbReference>
<evidence type="ECO:0000313" key="2">
    <source>
        <dbReference type="EMBL" id="MBA8879124.1"/>
    </source>
</evidence>
<dbReference type="PANTHER" id="PTHR41795">
    <property type="entry name" value="EXOPOLYSACCHARIDE SYNTHESIS PROTEIN"/>
    <property type="match status" value="1"/>
</dbReference>
<dbReference type="Proteomes" id="UP000549052">
    <property type="component" value="Unassembled WGS sequence"/>
</dbReference>
<evidence type="ECO:0000313" key="3">
    <source>
        <dbReference type="Proteomes" id="UP000549052"/>
    </source>
</evidence>
<keyword evidence="1" id="KW-0812">Transmembrane</keyword>
<reference evidence="2 3" key="1">
    <citation type="submission" date="2020-07" db="EMBL/GenBank/DDBJ databases">
        <title>Genomic Encyclopedia of Type Strains, Phase IV (KMG-V): Genome sequencing to study the core and pangenomes of soil and plant-associated prokaryotes.</title>
        <authorList>
            <person name="Whitman W."/>
        </authorList>
    </citation>
    <scope>NUCLEOTIDE SEQUENCE [LARGE SCALE GENOMIC DNA]</scope>
    <source>
        <strain evidence="2 3">AN3</strain>
    </source>
</reference>